<proteinExistence type="predicted"/>
<protein>
    <submittedName>
        <fullName evidence="2">DUF4363 domain-containing protein</fullName>
    </submittedName>
</protein>
<sequence length="146" mass="15653">MNRFNQVLLISAISMLTLVGCKNGEQSATQTSPSATATPASATSEKTATTTVKDDNFKGLLAVVSNTQTAVKAGDFTKAKQEFGKFEDYWSKVEDGVKKKSSKTYNTIEDEADKIQGDLKTSAPNKDKVLAALQSLNKDINSVAKP</sequence>
<evidence type="ECO:0000313" key="3">
    <source>
        <dbReference type="Proteomes" id="UP000813215"/>
    </source>
</evidence>
<gene>
    <name evidence="2" type="ORF">KME28_09520</name>
</gene>
<dbReference type="AlphaFoldDB" id="A0A9E3H7U2"/>
<dbReference type="Proteomes" id="UP000813215">
    <property type="component" value="Unassembled WGS sequence"/>
</dbReference>
<name>A0A9E3H7U2_9NOST</name>
<accession>A0A9E3H7U2</accession>
<dbReference type="PROSITE" id="PS51257">
    <property type="entry name" value="PROKAR_LIPOPROTEIN"/>
    <property type="match status" value="1"/>
</dbReference>
<reference evidence="2" key="2">
    <citation type="journal article" date="2022" name="Microbiol. Resour. Announc.">
        <title>Metagenome Sequencing to Explore Phylogenomics of Terrestrial Cyanobacteria.</title>
        <authorList>
            <person name="Ward R.D."/>
            <person name="Stajich J.E."/>
            <person name="Johansen J.R."/>
            <person name="Huntemann M."/>
            <person name="Clum A."/>
            <person name="Foster B."/>
            <person name="Foster B."/>
            <person name="Roux S."/>
            <person name="Palaniappan K."/>
            <person name="Varghese N."/>
            <person name="Mukherjee S."/>
            <person name="Reddy T.B.K."/>
            <person name="Daum C."/>
            <person name="Copeland A."/>
            <person name="Chen I.A."/>
            <person name="Ivanova N.N."/>
            <person name="Kyrpides N.C."/>
            <person name="Shapiro N."/>
            <person name="Eloe-Fadrosh E.A."/>
            <person name="Pietrasiak N."/>
        </authorList>
    </citation>
    <scope>NUCLEOTIDE SEQUENCE</scope>
    <source>
        <strain evidence="2">HA4357-MV3</strain>
    </source>
</reference>
<evidence type="ECO:0000313" key="2">
    <source>
        <dbReference type="EMBL" id="MBW4431949.1"/>
    </source>
</evidence>
<feature type="region of interest" description="Disordered" evidence="1">
    <location>
        <begin position="25"/>
        <end position="48"/>
    </location>
</feature>
<dbReference type="EMBL" id="JAHHHW010000077">
    <property type="protein sequence ID" value="MBW4431949.1"/>
    <property type="molecule type" value="Genomic_DNA"/>
</dbReference>
<evidence type="ECO:0000256" key="1">
    <source>
        <dbReference type="SAM" id="MobiDB-lite"/>
    </source>
</evidence>
<reference evidence="2" key="1">
    <citation type="submission" date="2021-05" db="EMBL/GenBank/DDBJ databases">
        <authorList>
            <person name="Pietrasiak N."/>
            <person name="Ward R."/>
            <person name="Stajich J.E."/>
            <person name="Kurbessoian T."/>
        </authorList>
    </citation>
    <scope>NUCLEOTIDE SEQUENCE</scope>
    <source>
        <strain evidence="2">HA4357-MV3</strain>
    </source>
</reference>
<comment type="caution">
    <text evidence="2">The sequence shown here is derived from an EMBL/GenBank/DDBJ whole genome shotgun (WGS) entry which is preliminary data.</text>
</comment>
<organism evidence="2 3">
    <name type="scientific">Pelatocladus maniniholoensis HA4357-MV3</name>
    <dbReference type="NCBI Taxonomy" id="1117104"/>
    <lineage>
        <taxon>Bacteria</taxon>
        <taxon>Bacillati</taxon>
        <taxon>Cyanobacteriota</taxon>
        <taxon>Cyanophyceae</taxon>
        <taxon>Nostocales</taxon>
        <taxon>Nostocaceae</taxon>
        <taxon>Pelatocladus</taxon>
    </lineage>
</organism>